<accession>A0A0B6RLS2</accession>
<evidence type="ECO:0000313" key="1">
    <source>
        <dbReference type="EMBL" id="AJK46267.1"/>
    </source>
</evidence>
<protein>
    <submittedName>
        <fullName evidence="1">Uncharacterized protein</fullName>
    </submittedName>
</protein>
<sequence length="69" mass="7787">MSLLGRSATVARCRAAADRVRPVSDTRPRHIDRRQSWRLIHSSSTSMKVSRDFGIVVRRAALAAKNVER</sequence>
<gene>
    <name evidence="1" type="ORF">BGL_1c17580</name>
</gene>
<reference evidence="2" key="1">
    <citation type="submission" date="2011-03" db="EMBL/GenBank/DDBJ databases">
        <authorList>
            <person name="Voget S."/>
            <person name="Streit W.R."/>
            <person name="Jaeger K.E."/>
            <person name="Daniel R."/>
        </authorList>
    </citation>
    <scope>NUCLEOTIDE SEQUENCE [LARGE SCALE GENOMIC DNA]</scope>
    <source>
        <strain evidence="2">PG1</strain>
    </source>
</reference>
<dbReference type="HOGENOM" id="CLU_2767867_0_0_4"/>
<evidence type="ECO:0000313" key="2">
    <source>
        <dbReference type="Proteomes" id="UP000031838"/>
    </source>
</evidence>
<dbReference type="EMBL" id="CP002580">
    <property type="protein sequence ID" value="AJK46267.1"/>
    <property type="molecule type" value="Genomic_DNA"/>
</dbReference>
<keyword evidence="2" id="KW-1185">Reference proteome</keyword>
<reference evidence="1 2" key="2">
    <citation type="journal article" date="2016" name="Appl. Microbiol. Biotechnol.">
        <title>Mutations improving production and secretion of extracellular lipase by Burkholderia glumae PG1.</title>
        <authorList>
            <person name="Knapp A."/>
            <person name="Voget S."/>
            <person name="Gao R."/>
            <person name="Zaburannyi N."/>
            <person name="Krysciak D."/>
            <person name="Breuer M."/>
            <person name="Hauer B."/>
            <person name="Streit W.R."/>
            <person name="Muller R."/>
            <person name="Daniel R."/>
            <person name="Jaeger K.E."/>
        </authorList>
    </citation>
    <scope>NUCLEOTIDE SEQUENCE [LARGE SCALE GENOMIC DNA]</scope>
    <source>
        <strain evidence="1 2">PG1</strain>
    </source>
</reference>
<dbReference type="KEGG" id="bgp:BGL_1c17580"/>
<proteinExistence type="predicted"/>
<name>A0A0B6RLS2_BURPL</name>
<dbReference type="AlphaFoldDB" id="A0A0B6RLS2"/>
<organism evidence="1 2">
    <name type="scientific">Burkholderia plantarii</name>
    <dbReference type="NCBI Taxonomy" id="41899"/>
    <lineage>
        <taxon>Bacteria</taxon>
        <taxon>Pseudomonadati</taxon>
        <taxon>Pseudomonadota</taxon>
        <taxon>Betaproteobacteria</taxon>
        <taxon>Burkholderiales</taxon>
        <taxon>Burkholderiaceae</taxon>
        <taxon>Burkholderia</taxon>
    </lineage>
</organism>
<dbReference type="Proteomes" id="UP000031838">
    <property type="component" value="Chromosome 1"/>
</dbReference>